<organism evidence="1 2">
    <name type="scientific">Streptomyces lydicus</name>
    <dbReference type="NCBI Taxonomy" id="47763"/>
    <lineage>
        <taxon>Bacteria</taxon>
        <taxon>Bacillati</taxon>
        <taxon>Actinomycetota</taxon>
        <taxon>Actinomycetes</taxon>
        <taxon>Kitasatosporales</taxon>
        <taxon>Streptomycetaceae</taxon>
        <taxon>Streptomyces</taxon>
    </lineage>
</organism>
<name>A0A1D7VPI1_9ACTN</name>
<protein>
    <submittedName>
        <fullName evidence="1">Uncharacterized protein</fullName>
    </submittedName>
</protein>
<gene>
    <name evidence="1" type="ORF">SL103_22660</name>
</gene>
<dbReference type="AlphaFoldDB" id="A0A1D7VPI1"/>
<proteinExistence type="predicted"/>
<dbReference type="Proteomes" id="UP000094094">
    <property type="component" value="Chromosome"/>
</dbReference>
<dbReference type="KEGG" id="slc:SL103_22660"/>
<sequence>MESASPSYTAPRHQVETVAHCARLHFRFPLGFRQGEEVVLQRGVTVPCGTVRSWCLTFGRGREAQGTVRVEQFGGGRTPAGNEPGQHRGDASVFVFGALRPRRHEVRQT</sequence>
<keyword evidence="2" id="KW-1185">Reference proteome</keyword>
<evidence type="ECO:0000313" key="2">
    <source>
        <dbReference type="Proteomes" id="UP000094094"/>
    </source>
</evidence>
<dbReference type="EMBL" id="CP017157">
    <property type="protein sequence ID" value="AOP48665.1"/>
    <property type="molecule type" value="Genomic_DNA"/>
</dbReference>
<accession>A0A1D7VPI1</accession>
<dbReference type="OrthoDB" id="4325722at2"/>
<reference evidence="1 2" key="1">
    <citation type="submission" date="2016-09" db="EMBL/GenBank/DDBJ databases">
        <title>Complete genome sequencing of Streptomyces lydicus 103 and metabolic pathways analysis of antibiotic biosynthesis.</title>
        <authorList>
            <person name="Jia N."/>
            <person name="Ding M.-Z."/>
            <person name="Gao F."/>
            <person name="Yuan Y.-J."/>
        </authorList>
    </citation>
    <scope>NUCLEOTIDE SEQUENCE [LARGE SCALE GENOMIC DNA]</scope>
    <source>
        <strain evidence="1 2">103</strain>
    </source>
</reference>
<evidence type="ECO:0000313" key="1">
    <source>
        <dbReference type="EMBL" id="AOP48665.1"/>
    </source>
</evidence>